<dbReference type="AlphaFoldDB" id="A0ABD1F669"/>
<accession>A0ABD1F669</accession>
<dbReference type="EMBL" id="JBDJPC010000002">
    <property type="protein sequence ID" value="KAL1513098.1"/>
    <property type="molecule type" value="Genomic_DNA"/>
</dbReference>
<dbReference type="PANTHER" id="PTHR33936">
    <property type="entry name" value="PROTEIN CBG17840"/>
    <property type="match status" value="1"/>
</dbReference>
<reference evidence="2 3" key="1">
    <citation type="submission" date="2024-05" db="EMBL/GenBank/DDBJ databases">
        <title>Genetic variation in Jamaican populations of the coffee berry borer (Hypothenemus hampei).</title>
        <authorList>
            <person name="Errbii M."/>
            <person name="Myrie A."/>
        </authorList>
    </citation>
    <scope>NUCLEOTIDE SEQUENCE [LARGE SCALE GENOMIC DNA]</scope>
    <source>
        <strain evidence="2">JA-Hopewell-2020-01-JO</strain>
        <tissue evidence="2">Whole body</tissue>
    </source>
</reference>
<dbReference type="InterPro" id="IPR052797">
    <property type="entry name" value="RegFact_GeneExpr_CellDeath"/>
</dbReference>
<keyword evidence="3" id="KW-1185">Reference proteome</keyword>
<protein>
    <recommendedName>
        <fullName evidence="1">ZSWIM1/3 RNaseH-like domain-containing protein</fullName>
    </recommendedName>
</protein>
<feature type="domain" description="ZSWIM1/3 RNaseH-like" evidence="1">
    <location>
        <begin position="140"/>
        <end position="227"/>
    </location>
</feature>
<evidence type="ECO:0000259" key="1">
    <source>
        <dbReference type="Pfam" id="PF21056"/>
    </source>
</evidence>
<comment type="caution">
    <text evidence="2">The sequence shown here is derived from an EMBL/GenBank/DDBJ whole genome shotgun (WGS) entry which is preliminary data.</text>
</comment>
<sequence>MNVLCTSEIKLIKENGKILVEYQKCHYGHALEIQHIRLPKSEKQNIASKLVSEITPQRILQSTRDNIEKDSKRIDLLKMKDLENIKTSYGIEWNDGKRDFNDAFSVALWVKECESLKENPVLLFKPQGQEHNILKTEDFCLIIMNSFQKQMIKKFPCTITIDNTHGLNGYDFEMTTIMVLDEFHHGFPVAHMFSNKKDTAVQTIFFTLVKGAVGVVNCRIFMSDMDETFINAWLMVMCDFNGGGRDDNIYTIKHLFCSWHVDKQMTEKDECFRPL</sequence>
<proteinExistence type="predicted"/>
<name>A0ABD1F669_HYPHA</name>
<organism evidence="2 3">
    <name type="scientific">Hypothenemus hampei</name>
    <name type="common">Coffee berry borer</name>
    <dbReference type="NCBI Taxonomy" id="57062"/>
    <lineage>
        <taxon>Eukaryota</taxon>
        <taxon>Metazoa</taxon>
        <taxon>Ecdysozoa</taxon>
        <taxon>Arthropoda</taxon>
        <taxon>Hexapoda</taxon>
        <taxon>Insecta</taxon>
        <taxon>Pterygota</taxon>
        <taxon>Neoptera</taxon>
        <taxon>Endopterygota</taxon>
        <taxon>Coleoptera</taxon>
        <taxon>Polyphaga</taxon>
        <taxon>Cucujiformia</taxon>
        <taxon>Curculionidae</taxon>
        <taxon>Scolytinae</taxon>
        <taxon>Hypothenemus</taxon>
    </lineage>
</organism>
<dbReference type="InterPro" id="IPR048324">
    <property type="entry name" value="ZSWIM1-3_RNaseH-like"/>
</dbReference>
<evidence type="ECO:0000313" key="2">
    <source>
        <dbReference type="EMBL" id="KAL1513098.1"/>
    </source>
</evidence>
<evidence type="ECO:0000313" key="3">
    <source>
        <dbReference type="Proteomes" id="UP001566132"/>
    </source>
</evidence>
<dbReference type="Pfam" id="PF21056">
    <property type="entry name" value="ZSWIM1-3_RNaseH-like"/>
    <property type="match status" value="1"/>
</dbReference>
<gene>
    <name evidence="2" type="ORF">ABEB36_002564</name>
</gene>
<dbReference type="Proteomes" id="UP001566132">
    <property type="component" value="Unassembled WGS sequence"/>
</dbReference>
<dbReference type="PANTHER" id="PTHR33936:SF24">
    <property type="entry name" value="C2H2-TYPE DOMAIN-CONTAINING PROTEIN"/>
    <property type="match status" value="1"/>
</dbReference>